<feature type="non-terminal residue" evidence="2">
    <location>
        <position position="1"/>
    </location>
</feature>
<evidence type="ECO:0000313" key="3">
    <source>
        <dbReference type="Proteomes" id="UP001219525"/>
    </source>
</evidence>
<gene>
    <name evidence="2" type="ORF">GGX14DRAFT_372220</name>
</gene>
<dbReference type="SUPFAM" id="SSF48452">
    <property type="entry name" value="TPR-like"/>
    <property type="match status" value="1"/>
</dbReference>
<protein>
    <submittedName>
        <fullName evidence="2">Uncharacterized protein</fullName>
    </submittedName>
</protein>
<dbReference type="AlphaFoldDB" id="A0AAD6V5W0"/>
<comment type="caution">
    <text evidence="2">The sequence shown here is derived from an EMBL/GenBank/DDBJ whole genome shotgun (WGS) entry which is preliminary data.</text>
</comment>
<dbReference type="Proteomes" id="UP001219525">
    <property type="component" value="Unassembled WGS sequence"/>
</dbReference>
<evidence type="ECO:0000313" key="2">
    <source>
        <dbReference type="EMBL" id="KAJ7200371.1"/>
    </source>
</evidence>
<sequence length="954" mass="108078">IIQNKYSTVLKLEDQYVYAKDGVRDYLQKEKDTSGKSSQSKERPTISMTITINNVDQELCGHFLWDLAHKAIRDKFKFDFDATSNALHNSQATITVDEFEAHHTIVTRAFEYLSKEHSDKTREIGKYLVTWLPYHLDRLRQLEDEEKGTLMPDEKLEIGQNLYKLFQDEGVFRRHRASFEGTWWLMEEMEYVQKWLMDSGVVRRLDKRWRDEVQLAISPTRGYLRKLVRMIVEGFLRERSWGVQDAYSWIEKFMGADDRKRQPNTDASPSSSSGPFAGDTSGIDWGRVSAWCQDCLGLPDSELNSLWYERLAAAAFNSHGSNLDTVVSLYQCALEKDKSSWLCHRGLGETHFCQSQTSEAIAQVELALKEAEREGAMPKPERKDIVNLHLLLGRYSYKVGDVHKAAEHYLLGCQSEDEDQARESQLGHLKAVINFPDTDEMMKLLKSTLADEEGRMVSILKMIAQDLDHDAIVLKMLTVAKGDLDLLEGIVHAMETATAVSVPSEDHVVDDPITHFVEGETRRGVLLYDRGVAAYTYKVSPKGTEPLSEALRLWKECRDQLSNVGGGTASLVQRQATEALAKHYFQSMRDGQHLDHIDALSKLAEAVSDSESDSWHEDPAGFLGALYALRGEKEQSKAALVRRIKSALQILSDDMPDNDRFGFSAIYRTLVQYLDFGNAAVALSLLGQPDLVTEALDFEATDITDDDGVDKQQVLDMVTKLAKETVQFAKTQVPDASLQIQRIEAAKAHVDSLVATAEIRSQVEADVDREARKSGGHGEGEPAVPDSKTATAHRLLHSRLSALQQTHTPNINTTTALQWRWTCDGRTPDGKWCRNESDFERVFYHCIYCSNRDFCGDCFDRLRNPDSCMEITACSPKHRWLIVPPHGGDLYVGWRTKSIKVPRKVRAVEGEEMLLEICYDEDGVQDVMVEEWKKMLAREWDITLEEAKVQSMGL</sequence>
<organism evidence="2 3">
    <name type="scientific">Mycena pura</name>
    <dbReference type="NCBI Taxonomy" id="153505"/>
    <lineage>
        <taxon>Eukaryota</taxon>
        <taxon>Fungi</taxon>
        <taxon>Dikarya</taxon>
        <taxon>Basidiomycota</taxon>
        <taxon>Agaricomycotina</taxon>
        <taxon>Agaricomycetes</taxon>
        <taxon>Agaricomycetidae</taxon>
        <taxon>Agaricales</taxon>
        <taxon>Marasmiineae</taxon>
        <taxon>Mycenaceae</taxon>
        <taxon>Mycena</taxon>
    </lineage>
</organism>
<reference evidence="2" key="1">
    <citation type="submission" date="2023-03" db="EMBL/GenBank/DDBJ databases">
        <title>Massive genome expansion in bonnet fungi (Mycena s.s.) driven by repeated elements and novel gene families across ecological guilds.</title>
        <authorList>
            <consortium name="Lawrence Berkeley National Laboratory"/>
            <person name="Harder C.B."/>
            <person name="Miyauchi S."/>
            <person name="Viragh M."/>
            <person name="Kuo A."/>
            <person name="Thoen E."/>
            <person name="Andreopoulos B."/>
            <person name="Lu D."/>
            <person name="Skrede I."/>
            <person name="Drula E."/>
            <person name="Henrissat B."/>
            <person name="Morin E."/>
            <person name="Kohler A."/>
            <person name="Barry K."/>
            <person name="LaButti K."/>
            <person name="Morin E."/>
            <person name="Salamov A."/>
            <person name="Lipzen A."/>
            <person name="Mereny Z."/>
            <person name="Hegedus B."/>
            <person name="Baldrian P."/>
            <person name="Stursova M."/>
            <person name="Weitz H."/>
            <person name="Taylor A."/>
            <person name="Grigoriev I.V."/>
            <person name="Nagy L.G."/>
            <person name="Martin F."/>
            <person name="Kauserud H."/>
        </authorList>
    </citation>
    <scope>NUCLEOTIDE SEQUENCE</scope>
    <source>
        <strain evidence="2">9144</strain>
    </source>
</reference>
<keyword evidence="3" id="KW-1185">Reference proteome</keyword>
<feature type="compositionally biased region" description="Basic and acidic residues" evidence="1">
    <location>
        <begin position="765"/>
        <end position="780"/>
    </location>
</feature>
<feature type="region of interest" description="Disordered" evidence="1">
    <location>
        <begin position="765"/>
        <end position="789"/>
    </location>
</feature>
<name>A0AAD6V5W0_9AGAR</name>
<accession>A0AAD6V5W0</accession>
<dbReference type="InterPro" id="IPR011990">
    <property type="entry name" value="TPR-like_helical_dom_sf"/>
</dbReference>
<evidence type="ECO:0000256" key="1">
    <source>
        <dbReference type="SAM" id="MobiDB-lite"/>
    </source>
</evidence>
<proteinExistence type="predicted"/>
<dbReference type="Gene3D" id="1.25.40.10">
    <property type="entry name" value="Tetratricopeptide repeat domain"/>
    <property type="match status" value="1"/>
</dbReference>
<dbReference type="EMBL" id="JARJCW010000063">
    <property type="protein sequence ID" value="KAJ7200371.1"/>
    <property type="molecule type" value="Genomic_DNA"/>
</dbReference>